<reference evidence="5 6" key="1">
    <citation type="journal article" date="2020" name="G3 (Bethesda)">
        <title>Improved Reference Genome for Cyclotella cryptica CCMP332, a Model for Cell Wall Morphogenesis, Salinity Adaptation, and Lipid Production in Diatoms (Bacillariophyta).</title>
        <authorList>
            <person name="Roberts W.R."/>
            <person name="Downey K.M."/>
            <person name="Ruck E.C."/>
            <person name="Traller J.C."/>
            <person name="Alverson A.J."/>
        </authorList>
    </citation>
    <scope>NUCLEOTIDE SEQUENCE [LARGE SCALE GENOMIC DNA]</scope>
    <source>
        <strain evidence="5 6">CCMP332</strain>
    </source>
</reference>
<keyword evidence="1" id="KW-0472">Membrane</keyword>
<evidence type="ECO:0000259" key="4">
    <source>
        <dbReference type="Pfam" id="PF00487"/>
    </source>
</evidence>
<keyword evidence="1" id="KW-0812">Transmembrane</keyword>
<dbReference type="Gene3D" id="3.10.120.10">
    <property type="entry name" value="Cytochrome b5-like heme/steroid binding domain"/>
    <property type="match status" value="1"/>
</dbReference>
<gene>
    <name evidence="5" type="ORF">HJC23_004567</name>
</gene>
<keyword evidence="2" id="KW-0732">Signal</keyword>
<organism evidence="5 6">
    <name type="scientific">Cyclotella cryptica</name>
    <dbReference type="NCBI Taxonomy" id="29204"/>
    <lineage>
        <taxon>Eukaryota</taxon>
        <taxon>Sar</taxon>
        <taxon>Stramenopiles</taxon>
        <taxon>Ochrophyta</taxon>
        <taxon>Bacillariophyta</taxon>
        <taxon>Coscinodiscophyceae</taxon>
        <taxon>Thalassiosirophycidae</taxon>
        <taxon>Stephanodiscales</taxon>
        <taxon>Stephanodiscaceae</taxon>
        <taxon>Cyclotella</taxon>
    </lineage>
</organism>
<feature type="transmembrane region" description="Helical" evidence="1">
    <location>
        <begin position="301"/>
        <end position="319"/>
    </location>
</feature>
<dbReference type="AlphaFoldDB" id="A0ABD3QAT7"/>
<comment type="caution">
    <text evidence="5">The sequence shown here is derived from an EMBL/GenBank/DDBJ whole genome shotgun (WGS) entry which is preliminary data.</text>
</comment>
<evidence type="ECO:0000313" key="5">
    <source>
        <dbReference type="EMBL" id="KAL3797275.1"/>
    </source>
</evidence>
<evidence type="ECO:0000313" key="6">
    <source>
        <dbReference type="Proteomes" id="UP001516023"/>
    </source>
</evidence>
<dbReference type="GO" id="GO:0006636">
    <property type="term" value="P:unsaturated fatty acid biosynthetic process"/>
    <property type="evidence" value="ECO:0007669"/>
    <property type="project" value="UniProtKB-ARBA"/>
</dbReference>
<feature type="signal peptide" evidence="2">
    <location>
        <begin position="1"/>
        <end position="25"/>
    </location>
</feature>
<keyword evidence="1" id="KW-1133">Transmembrane helix</keyword>
<evidence type="ECO:0000256" key="2">
    <source>
        <dbReference type="SAM" id="SignalP"/>
    </source>
</evidence>
<dbReference type="InterPro" id="IPR012171">
    <property type="entry name" value="Fatty_acid_desaturase"/>
</dbReference>
<name>A0ABD3QAT7_9STRA</name>
<dbReference type="PANTHER" id="PTHR19353">
    <property type="entry name" value="FATTY ACID DESATURASE 2"/>
    <property type="match status" value="1"/>
</dbReference>
<feature type="transmembrane region" description="Helical" evidence="1">
    <location>
        <begin position="340"/>
        <end position="360"/>
    </location>
</feature>
<feature type="domain" description="Fatty acid desaturase" evidence="4">
    <location>
        <begin position="215"/>
        <end position="450"/>
    </location>
</feature>
<dbReference type="GO" id="GO:0016717">
    <property type="term" value="F:oxidoreductase activity, acting on paired donors, with oxidation of a pair of donors resulting in the reduction of molecular oxygen to two molecules of water"/>
    <property type="evidence" value="ECO:0007669"/>
    <property type="project" value="UniProtKB-ARBA"/>
</dbReference>
<proteinExistence type="predicted"/>
<dbReference type="PANTHER" id="PTHR19353:SF19">
    <property type="entry name" value="DELTA(5) FATTY ACID DESATURASE C-RELATED"/>
    <property type="match status" value="1"/>
</dbReference>
<dbReference type="InterPro" id="IPR005804">
    <property type="entry name" value="FA_desaturase_dom"/>
</dbReference>
<dbReference type="CDD" id="cd03506">
    <property type="entry name" value="Delta6-FADS-like"/>
    <property type="match status" value="1"/>
</dbReference>
<dbReference type="InterPro" id="IPR001199">
    <property type="entry name" value="Cyt_B5-like_heme/steroid-bd"/>
</dbReference>
<evidence type="ECO:0000256" key="1">
    <source>
        <dbReference type="SAM" id="Phobius"/>
    </source>
</evidence>
<dbReference type="Proteomes" id="UP001516023">
    <property type="component" value="Unassembled WGS sequence"/>
</dbReference>
<sequence>MMLQQAHTATMAMGFALGCMTSSSAFSFSPQSLTRTRSISSVPQFSTMLDKTDAETYADQDAASGMPTAWECNEEAECAEVPACDEVNCRTSLDVRIHGKWYDLSGWRKAHPAGPHWIDWYDGRDATDVMDAFHTQKGREMYKRLPASAPATAAILDASVAPYSQTEINFRKLRDELESNGWWERDYVHEAKLLGIWASLVTGAALTADSAQPLSVLLLGLAMTNAGWLGHDYIHGVDKFSAVMRPFAAIAAGLGPTWWSDKHNKHHALTNEMGVDEDIATDPFLFPWAPDPKHDSPLRKIQHLIFFVPFSFLFALWRFDTLKVAVDSVELKRPDAKGELWYLLAHYFVLLTFSPFEVWVPAVFLSGLMSALIVTPTHQSEEFFEEYQSDWVTAQFKSTRNAVMTNPFSEWLWGGMQYQLEHHLFPSMPRSKYPKLKPILTKFAEENNVPGGYRESGEFEILFMNWDLYRKVAEADPVPGAPYSRGNGQLGAIDLGSSPGAGGVGLGKLVTAKN</sequence>
<evidence type="ECO:0000259" key="3">
    <source>
        <dbReference type="Pfam" id="PF00173"/>
    </source>
</evidence>
<dbReference type="InterPro" id="IPR036400">
    <property type="entry name" value="Cyt_B5-like_heme/steroid_sf"/>
</dbReference>
<accession>A0ABD3QAT7</accession>
<keyword evidence="6" id="KW-1185">Reference proteome</keyword>
<evidence type="ECO:0008006" key="7">
    <source>
        <dbReference type="Google" id="ProtNLM"/>
    </source>
</evidence>
<protein>
    <recommendedName>
        <fullName evidence="7">Cytochrome b5 heme-binding domain-containing protein</fullName>
    </recommendedName>
</protein>
<feature type="domain" description="Cytochrome b5 heme-binding" evidence="3">
    <location>
        <begin position="95"/>
        <end position="143"/>
    </location>
</feature>
<dbReference type="SUPFAM" id="SSF55856">
    <property type="entry name" value="Cytochrome b5-like heme/steroid binding domain"/>
    <property type="match status" value="1"/>
</dbReference>
<dbReference type="EMBL" id="JABMIG020000056">
    <property type="protein sequence ID" value="KAL3797275.1"/>
    <property type="molecule type" value="Genomic_DNA"/>
</dbReference>
<dbReference type="Pfam" id="PF00487">
    <property type="entry name" value="FA_desaturase"/>
    <property type="match status" value="1"/>
</dbReference>
<feature type="chain" id="PRO_5044799781" description="Cytochrome b5 heme-binding domain-containing protein" evidence="2">
    <location>
        <begin position="26"/>
        <end position="514"/>
    </location>
</feature>
<dbReference type="GO" id="GO:0042759">
    <property type="term" value="P:long-chain fatty acid biosynthetic process"/>
    <property type="evidence" value="ECO:0007669"/>
    <property type="project" value="UniProtKB-ARBA"/>
</dbReference>
<dbReference type="Pfam" id="PF00173">
    <property type="entry name" value="Cyt-b5"/>
    <property type="match status" value="1"/>
</dbReference>